<keyword evidence="2 3" id="KW-0413">Isomerase</keyword>
<dbReference type="NCBIfam" id="NF004051">
    <property type="entry name" value="PRK05571.1"/>
    <property type="match status" value="1"/>
</dbReference>
<comment type="similarity">
    <text evidence="1">Belongs to the LacAB/RpiB family.</text>
</comment>
<dbReference type="PANTHER" id="PTHR43732">
    <property type="entry name" value="RIBOSE 5-PHOSPHATE ISOMERASE-RELATED"/>
    <property type="match status" value="1"/>
</dbReference>
<dbReference type="PANTHER" id="PTHR43732:SF1">
    <property type="entry name" value="RIBOSE 5-PHOSPHATE ISOMERASE"/>
    <property type="match status" value="1"/>
</dbReference>
<evidence type="ECO:0000313" key="3">
    <source>
        <dbReference type="EMBL" id="HIY22152.1"/>
    </source>
</evidence>
<reference evidence="3" key="2">
    <citation type="submission" date="2021-04" db="EMBL/GenBank/DDBJ databases">
        <authorList>
            <person name="Gilroy R."/>
        </authorList>
    </citation>
    <scope>NUCLEOTIDE SEQUENCE</scope>
    <source>
        <strain evidence="3">ChiBcec16_6824</strain>
    </source>
</reference>
<organism evidence="3 4">
    <name type="scientific">Candidatus Flavonifractor merdigallinarum</name>
    <dbReference type="NCBI Taxonomy" id="2838589"/>
    <lineage>
        <taxon>Bacteria</taxon>
        <taxon>Bacillati</taxon>
        <taxon>Bacillota</taxon>
        <taxon>Clostridia</taxon>
        <taxon>Eubacteriales</taxon>
        <taxon>Oscillospiraceae</taxon>
        <taxon>Flavonifractor</taxon>
    </lineage>
</organism>
<dbReference type="PIRSF" id="PIRSF005384">
    <property type="entry name" value="RpiB_LacA_B"/>
    <property type="match status" value="1"/>
</dbReference>
<dbReference type="SUPFAM" id="SSF89623">
    <property type="entry name" value="Ribose/Galactose isomerase RpiB/AlsB"/>
    <property type="match status" value="1"/>
</dbReference>
<dbReference type="InterPro" id="IPR036569">
    <property type="entry name" value="RpiB_LacA_LacB_sf"/>
</dbReference>
<evidence type="ECO:0000313" key="4">
    <source>
        <dbReference type="Proteomes" id="UP000823868"/>
    </source>
</evidence>
<dbReference type="Gene3D" id="3.40.1400.10">
    <property type="entry name" value="Sugar-phosphate isomerase, RpiB/LacA/LacB"/>
    <property type="match status" value="1"/>
</dbReference>
<sequence length="156" mass="16770">MTIVIGCDNAAVDLKNALIDCLRSEGVTVEDEGCMDSSDPTVYPLVAKRVCENIIASGYTKRGVLVCGTGIGMCMTANKFPNIRAAVGHDCFSAERSILSNDGNVLCFGSRVIGPELAKMILREWIHLTFQDGPSTPKVQAICAIEQENMKQAEVS</sequence>
<comment type="caution">
    <text evidence="3">The sequence shown here is derived from an EMBL/GenBank/DDBJ whole genome shotgun (WGS) entry which is preliminary data.</text>
</comment>
<dbReference type="NCBIfam" id="TIGR00689">
    <property type="entry name" value="rpiB_lacA_lacB"/>
    <property type="match status" value="1"/>
</dbReference>
<accession>A0A9D1YAP2</accession>
<dbReference type="EMBL" id="DXDX01000176">
    <property type="protein sequence ID" value="HIY22152.1"/>
    <property type="molecule type" value="Genomic_DNA"/>
</dbReference>
<dbReference type="Proteomes" id="UP000823868">
    <property type="component" value="Unassembled WGS sequence"/>
</dbReference>
<name>A0A9D1YAP2_9FIRM</name>
<gene>
    <name evidence="3" type="ORF">H9841_09685</name>
</gene>
<dbReference type="AlphaFoldDB" id="A0A9D1YAP2"/>
<dbReference type="GO" id="GO:0016861">
    <property type="term" value="F:intramolecular oxidoreductase activity, interconverting aldoses and ketoses"/>
    <property type="evidence" value="ECO:0007669"/>
    <property type="project" value="UniProtKB-ARBA"/>
</dbReference>
<dbReference type="GO" id="GO:0005975">
    <property type="term" value="P:carbohydrate metabolic process"/>
    <property type="evidence" value="ECO:0007669"/>
    <property type="project" value="InterPro"/>
</dbReference>
<dbReference type="InterPro" id="IPR003500">
    <property type="entry name" value="RpiB_LacA_LacB"/>
</dbReference>
<evidence type="ECO:0000256" key="1">
    <source>
        <dbReference type="ARBA" id="ARBA00008754"/>
    </source>
</evidence>
<dbReference type="Pfam" id="PF02502">
    <property type="entry name" value="LacAB_rpiB"/>
    <property type="match status" value="1"/>
</dbReference>
<proteinExistence type="inferred from homology"/>
<evidence type="ECO:0000256" key="2">
    <source>
        <dbReference type="ARBA" id="ARBA00023235"/>
    </source>
</evidence>
<protein>
    <submittedName>
        <fullName evidence="3">RpiB/LacA/LacB family sugar-phosphate isomerase</fullName>
    </submittedName>
</protein>
<dbReference type="InterPro" id="IPR051812">
    <property type="entry name" value="SPI_LacAB/RpiB"/>
</dbReference>
<reference evidence="3" key="1">
    <citation type="journal article" date="2021" name="PeerJ">
        <title>Extensive microbial diversity within the chicken gut microbiome revealed by metagenomics and culture.</title>
        <authorList>
            <person name="Gilroy R."/>
            <person name="Ravi A."/>
            <person name="Getino M."/>
            <person name="Pursley I."/>
            <person name="Horton D.L."/>
            <person name="Alikhan N.F."/>
            <person name="Baker D."/>
            <person name="Gharbi K."/>
            <person name="Hall N."/>
            <person name="Watson M."/>
            <person name="Adriaenssens E.M."/>
            <person name="Foster-Nyarko E."/>
            <person name="Jarju S."/>
            <person name="Secka A."/>
            <person name="Antonio M."/>
            <person name="Oren A."/>
            <person name="Chaudhuri R.R."/>
            <person name="La Ragione R."/>
            <person name="Hildebrand F."/>
            <person name="Pallen M.J."/>
        </authorList>
    </citation>
    <scope>NUCLEOTIDE SEQUENCE</scope>
    <source>
        <strain evidence="3">ChiBcec16_6824</strain>
    </source>
</reference>